<evidence type="ECO:0000259" key="3">
    <source>
        <dbReference type="PROSITE" id="PS50158"/>
    </source>
</evidence>
<dbReference type="InterPro" id="IPR036875">
    <property type="entry name" value="Znf_CCHC_sf"/>
</dbReference>
<feature type="compositionally biased region" description="Basic and acidic residues" evidence="2">
    <location>
        <begin position="601"/>
        <end position="615"/>
    </location>
</feature>
<feature type="region of interest" description="Disordered" evidence="2">
    <location>
        <begin position="601"/>
        <end position="624"/>
    </location>
</feature>
<keyword evidence="5" id="KW-1185">Reference proteome</keyword>
<keyword evidence="1" id="KW-0863">Zinc-finger</keyword>
<dbReference type="SUPFAM" id="SSF57756">
    <property type="entry name" value="Retrovirus zinc finger-like domains"/>
    <property type="match status" value="1"/>
</dbReference>
<dbReference type="SUPFAM" id="SSF56672">
    <property type="entry name" value="DNA/RNA polymerases"/>
    <property type="match status" value="1"/>
</dbReference>
<dbReference type="Pfam" id="PF08284">
    <property type="entry name" value="RVP_2"/>
    <property type="match status" value="2"/>
</dbReference>
<comment type="caution">
    <text evidence="4">The sequence shown here is derived from an EMBL/GenBank/DDBJ whole genome shotgun (WGS) entry which is preliminary data.</text>
</comment>
<dbReference type="Gene3D" id="2.40.70.10">
    <property type="entry name" value="Acid Proteases"/>
    <property type="match status" value="1"/>
</dbReference>
<keyword evidence="4" id="KW-0808">Transferase</keyword>
<dbReference type="PANTHER" id="PTHR15503:SF45">
    <property type="entry name" value="RNA-DIRECTED DNA POLYMERASE HOMOLOG"/>
    <property type="match status" value="1"/>
</dbReference>
<dbReference type="Gene3D" id="3.10.10.10">
    <property type="entry name" value="HIV Type 1 Reverse Transcriptase, subunit A, domain 1"/>
    <property type="match status" value="1"/>
</dbReference>
<keyword evidence="4" id="KW-0695">RNA-directed DNA polymerase</keyword>
<reference evidence="4" key="2">
    <citation type="submission" date="2022-01" db="EMBL/GenBank/DDBJ databases">
        <authorList>
            <person name="Yamashiro T."/>
            <person name="Shiraishi A."/>
            <person name="Satake H."/>
            <person name="Nakayama K."/>
        </authorList>
    </citation>
    <scope>NUCLEOTIDE SEQUENCE</scope>
</reference>
<dbReference type="GO" id="GO:0003964">
    <property type="term" value="F:RNA-directed DNA polymerase activity"/>
    <property type="evidence" value="ECO:0007669"/>
    <property type="project" value="UniProtKB-KW"/>
</dbReference>
<organism evidence="4 5">
    <name type="scientific">Tanacetum coccineum</name>
    <dbReference type="NCBI Taxonomy" id="301880"/>
    <lineage>
        <taxon>Eukaryota</taxon>
        <taxon>Viridiplantae</taxon>
        <taxon>Streptophyta</taxon>
        <taxon>Embryophyta</taxon>
        <taxon>Tracheophyta</taxon>
        <taxon>Spermatophyta</taxon>
        <taxon>Magnoliopsida</taxon>
        <taxon>eudicotyledons</taxon>
        <taxon>Gunneridae</taxon>
        <taxon>Pentapetalae</taxon>
        <taxon>asterids</taxon>
        <taxon>campanulids</taxon>
        <taxon>Asterales</taxon>
        <taxon>Asteraceae</taxon>
        <taxon>Asteroideae</taxon>
        <taxon>Anthemideae</taxon>
        <taxon>Anthemidinae</taxon>
        <taxon>Tanacetum</taxon>
    </lineage>
</organism>
<protein>
    <submittedName>
        <fullName evidence="4">Reverse transcriptase domain-containing protein</fullName>
    </submittedName>
</protein>
<feature type="region of interest" description="Disordered" evidence="2">
    <location>
        <begin position="144"/>
        <end position="197"/>
    </location>
</feature>
<dbReference type="InterPro" id="IPR032567">
    <property type="entry name" value="RTL1-rel"/>
</dbReference>
<feature type="compositionally biased region" description="Polar residues" evidence="2">
    <location>
        <begin position="180"/>
        <end position="191"/>
    </location>
</feature>
<keyword evidence="4" id="KW-0548">Nucleotidyltransferase</keyword>
<dbReference type="InterPro" id="IPR001878">
    <property type="entry name" value="Znf_CCHC"/>
</dbReference>
<dbReference type="Proteomes" id="UP001151760">
    <property type="component" value="Unassembled WGS sequence"/>
</dbReference>
<dbReference type="Gene3D" id="4.10.60.10">
    <property type="entry name" value="Zinc finger, CCHC-type"/>
    <property type="match status" value="1"/>
</dbReference>
<accession>A0ABQ5C7R7</accession>
<dbReference type="EMBL" id="BQNB010013988">
    <property type="protein sequence ID" value="GJT22673.1"/>
    <property type="molecule type" value="Genomic_DNA"/>
</dbReference>
<dbReference type="Pfam" id="PF00098">
    <property type="entry name" value="zf-CCHC"/>
    <property type="match status" value="1"/>
</dbReference>
<evidence type="ECO:0000256" key="2">
    <source>
        <dbReference type="SAM" id="MobiDB-lite"/>
    </source>
</evidence>
<dbReference type="Pfam" id="PF03732">
    <property type="entry name" value="Retrotrans_gag"/>
    <property type="match status" value="1"/>
</dbReference>
<dbReference type="InterPro" id="IPR043502">
    <property type="entry name" value="DNA/RNA_pol_sf"/>
</dbReference>
<feature type="compositionally biased region" description="Low complexity" evidence="2">
    <location>
        <begin position="146"/>
        <end position="161"/>
    </location>
</feature>
<dbReference type="InterPro" id="IPR005162">
    <property type="entry name" value="Retrotrans_gag_dom"/>
</dbReference>
<proteinExistence type="predicted"/>
<dbReference type="PANTHER" id="PTHR15503">
    <property type="entry name" value="LDOC1 RELATED"/>
    <property type="match status" value="1"/>
</dbReference>
<dbReference type="PROSITE" id="PS50158">
    <property type="entry name" value="ZF_CCHC"/>
    <property type="match status" value="1"/>
</dbReference>
<evidence type="ECO:0000313" key="5">
    <source>
        <dbReference type="Proteomes" id="UP001151760"/>
    </source>
</evidence>
<gene>
    <name evidence="4" type="ORF">Tco_0892610</name>
</gene>
<evidence type="ECO:0000313" key="4">
    <source>
        <dbReference type="EMBL" id="GJT22673.1"/>
    </source>
</evidence>
<feature type="domain" description="CCHC-type" evidence="3">
    <location>
        <begin position="671"/>
        <end position="686"/>
    </location>
</feature>
<keyword evidence="1" id="KW-0479">Metal-binding</keyword>
<sequence>MSLFVILISSEESVGSSTSSVILFGTIPAVIPDDILTIIHAALEVEAAVVIACRKHAPVAPAVFPFLFFDQPETNSESKPPMDAFERVASERPLPLDSFGAVVVRRRTRMTVRKSVKGYRPVMTPARSKALRLLRDSALTRFYKTSSSDPSSHSSDSSSSSNTAHTPLGPLPHRRPQCSYYVTPSSPTSAGPSRKRCMSSAKSVLALANPSRASSPVRVSTKMDIEDSIETWAEGDIERDIEDSYETYTKPDINSNILADNEADIMAEAAATIEADTAVDVVAAVEVEVEPVEAGSELVEAEVDVEPSAGDTVEIVVDVVAEPAVLDDLPVSTVRERLDEIEEVVQGMYEHLLDIPAQHLDDIEEEQRAQETRAVTTYTKRASLLERVRVLEVIEQLAARSGIDLKMAKTCYHSHSMTITRSGIKPEEIEELINQRVAEALAAQEADCGGNANGNGGGNGNHGNNNGNGNHNVMNGGAGGIALVARWFRKIESMYRISNCPPSSQVKFATFTLLDGALTWWNSHVQTVRIDEAYEMSWKNMMKLMIEVYCPRNEIQKLENELWNLSVKGTDVVGYTRRFQELSLLCPIMVPVEEDKIERNAENKRKLKNSARDNRVQQPPFKRQNVAHAYTVGNNENRGYAGSLPYCNKCKVAVAATTPGDPVVHQKTVTCFECGRQGHYKKDCPKLRNQSREKQAANNEARGRVYALGGGEPNRDSNVVTGTFLLNNRYAYMLFDYGTDRSFVSTAFSSLIDIAPTTLDVNHPFNTDLMPVELGSFDVIIGMDWLSKYHAVIFCHEKVVRIPYGNEVFTIHGEGNDERSNSRLNIISCTKTQKYIQKGCYVFLAQITEKKVKDKSNEKQLEHVPIVRDFPKVFPEDLPGLPPTREVEFQINLVPGAAPAARTPYRLAPSEMQELSTQLQELSDKGFIRPRSSVYSKIDMSHVIDSEGIHVDPAKIESIKDWTSPKTPMEIHQFLDQKELNMRQHRWLELLSDYDCEIRYHPRKVNVVADALSRKERIKSLQVRALKMTIDLNLPSQILNAQAEAMKEENLKEENLCGMNKEFETRANETLCIEKRS</sequence>
<dbReference type="InterPro" id="IPR021109">
    <property type="entry name" value="Peptidase_aspartic_dom_sf"/>
</dbReference>
<reference evidence="4" key="1">
    <citation type="journal article" date="2022" name="Int. J. Mol. Sci.">
        <title>Draft Genome of Tanacetum Coccineum: Genomic Comparison of Closely Related Tanacetum-Family Plants.</title>
        <authorList>
            <person name="Yamashiro T."/>
            <person name="Shiraishi A."/>
            <person name="Nakayama K."/>
            <person name="Satake H."/>
        </authorList>
    </citation>
    <scope>NUCLEOTIDE SEQUENCE</scope>
</reference>
<keyword evidence="1" id="KW-0862">Zinc</keyword>
<name>A0ABQ5C7R7_9ASTR</name>
<dbReference type="SMART" id="SM00343">
    <property type="entry name" value="ZnF_C2HC"/>
    <property type="match status" value="1"/>
</dbReference>
<evidence type="ECO:0000256" key="1">
    <source>
        <dbReference type="PROSITE-ProRule" id="PRU00047"/>
    </source>
</evidence>